<keyword evidence="11" id="KW-0106">Calcium</keyword>
<dbReference type="SMART" id="SM00179">
    <property type="entry name" value="EGF_CA"/>
    <property type="match status" value="17"/>
</dbReference>
<dbReference type="Pfam" id="PF07645">
    <property type="entry name" value="EGF_CA"/>
    <property type="match status" value="1"/>
</dbReference>
<evidence type="ECO:0000256" key="16">
    <source>
        <dbReference type="ARBA" id="ARBA00023273"/>
    </source>
</evidence>
<evidence type="ECO:0000256" key="20">
    <source>
        <dbReference type="SAM" id="SignalP"/>
    </source>
</evidence>
<dbReference type="GO" id="GO:0051241">
    <property type="term" value="P:negative regulation of multicellular organismal process"/>
    <property type="evidence" value="ECO:0007669"/>
    <property type="project" value="UniProtKB-ARBA"/>
</dbReference>
<dbReference type="Proteomes" id="UP000276834">
    <property type="component" value="Unassembled WGS sequence"/>
</dbReference>
<dbReference type="SUPFAM" id="SSF57184">
    <property type="entry name" value="Growth factor receptor domain"/>
    <property type="match status" value="1"/>
</dbReference>
<evidence type="ECO:0000256" key="5">
    <source>
        <dbReference type="ARBA" id="ARBA00022525"/>
    </source>
</evidence>
<feature type="disulfide bond" evidence="18">
    <location>
        <begin position="100"/>
        <end position="109"/>
    </location>
</feature>
<dbReference type="InterPro" id="IPR001791">
    <property type="entry name" value="Laminin_G"/>
</dbReference>
<evidence type="ECO:0000256" key="6">
    <source>
        <dbReference type="ARBA" id="ARBA00022530"/>
    </source>
</evidence>
<evidence type="ECO:0000256" key="18">
    <source>
        <dbReference type="PROSITE-ProRule" id="PRU00076"/>
    </source>
</evidence>
<feature type="disulfide bond" evidence="18">
    <location>
        <begin position="1348"/>
        <end position="1358"/>
    </location>
</feature>
<evidence type="ECO:0000256" key="10">
    <source>
        <dbReference type="ARBA" id="ARBA00022737"/>
    </source>
</evidence>
<feature type="disulfide bond" evidence="18">
    <location>
        <begin position="1369"/>
        <end position="1378"/>
    </location>
</feature>
<dbReference type="InterPro" id="IPR009030">
    <property type="entry name" value="Growth_fac_rcpt_cys_sf"/>
</dbReference>
<feature type="domain" description="EGF-like" evidence="22">
    <location>
        <begin position="31"/>
        <end position="70"/>
    </location>
</feature>
<evidence type="ECO:0000256" key="9">
    <source>
        <dbReference type="ARBA" id="ARBA00022729"/>
    </source>
</evidence>
<organism evidence="23 24">
    <name type="scientific">Chloebia gouldiae</name>
    <name type="common">Gouldian finch</name>
    <name type="synonym">Erythrura gouldiae</name>
    <dbReference type="NCBI Taxonomy" id="44316"/>
    <lineage>
        <taxon>Eukaryota</taxon>
        <taxon>Metazoa</taxon>
        <taxon>Chordata</taxon>
        <taxon>Craniata</taxon>
        <taxon>Vertebrata</taxon>
        <taxon>Euteleostomi</taxon>
        <taxon>Archelosauria</taxon>
        <taxon>Archosauria</taxon>
        <taxon>Dinosauria</taxon>
        <taxon>Saurischia</taxon>
        <taxon>Theropoda</taxon>
        <taxon>Coelurosauria</taxon>
        <taxon>Aves</taxon>
        <taxon>Neognathae</taxon>
        <taxon>Neoaves</taxon>
        <taxon>Telluraves</taxon>
        <taxon>Australaves</taxon>
        <taxon>Passeriformes</taxon>
        <taxon>Passeroidea</taxon>
        <taxon>Passeridae</taxon>
        <taxon>Chloebia</taxon>
    </lineage>
</organism>
<feature type="disulfide bond" evidence="18">
    <location>
        <begin position="304"/>
        <end position="313"/>
    </location>
</feature>
<keyword evidence="5" id="KW-0964">Secreted</keyword>
<dbReference type="PROSITE" id="PS01187">
    <property type="entry name" value="EGF_CA"/>
    <property type="match status" value="6"/>
</dbReference>
<dbReference type="FunFam" id="2.10.25.10:FF:000045">
    <property type="entry name" value="Slit guidance ligand 2"/>
    <property type="match status" value="1"/>
</dbReference>
<evidence type="ECO:0000256" key="12">
    <source>
        <dbReference type="ARBA" id="ARBA00022989"/>
    </source>
</evidence>
<feature type="domain" description="EGF-like" evidence="22">
    <location>
        <begin position="1344"/>
        <end position="1379"/>
    </location>
</feature>
<feature type="domain" description="EGF-like" evidence="22">
    <location>
        <begin position="316"/>
        <end position="353"/>
    </location>
</feature>
<dbReference type="PRINTS" id="PR00010">
    <property type="entry name" value="EGFBLOOD"/>
</dbReference>
<dbReference type="InterPro" id="IPR000152">
    <property type="entry name" value="EGF-type_Asp/Asn_hydroxyl_site"/>
</dbReference>
<dbReference type="FunFam" id="2.10.25.10:FF:000208">
    <property type="entry name" value="Crumbs 2, cell polarity complex component"/>
    <property type="match status" value="1"/>
</dbReference>
<evidence type="ECO:0000256" key="19">
    <source>
        <dbReference type="SAM" id="Phobius"/>
    </source>
</evidence>
<feature type="domain" description="EGF-like" evidence="22">
    <location>
        <begin position="225"/>
        <end position="261"/>
    </location>
</feature>
<keyword evidence="9 20" id="KW-0732">Signal</keyword>
<evidence type="ECO:0000256" key="3">
    <source>
        <dbReference type="ARBA" id="ARBA00004498"/>
    </source>
</evidence>
<feature type="domain" description="EGF-like" evidence="22">
    <location>
        <begin position="1468"/>
        <end position="1505"/>
    </location>
</feature>
<protein>
    <recommendedName>
        <fullName evidence="25">Crumbs cell polarity complex component 2</fullName>
    </recommendedName>
</protein>
<dbReference type="GO" id="GO:0007163">
    <property type="term" value="P:establishment or maintenance of cell polarity"/>
    <property type="evidence" value="ECO:0007669"/>
    <property type="project" value="UniProtKB-ARBA"/>
</dbReference>
<feature type="domain" description="Laminin G" evidence="21">
    <location>
        <begin position="667"/>
        <end position="847"/>
    </location>
</feature>
<dbReference type="GO" id="GO:0005911">
    <property type="term" value="C:cell-cell junction"/>
    <property type="evidence" value="ECO:0007669"/>
    <property type="project" value="UniProtKB-ARBA"/>
</dbReference>
<dbReference type="Gene3D" id="2.10.25.10">
    <property type="entry name" value="Laminin"/>
    <property type="match status" value="18"/>
</dbReference>
<feature type="disulfide bond" evidence="18">
    <location>
        <begin position="1332"/>
        <end position="1341"/>
    </location>
</feature>
<feature type="domain" description="EGF-like" evidence="22">
    <location>
        <begin position="580"/>
        <end position="621"/>
    </location>
</feature>
<dbReference type="PROSITE" id="PS50025">
    <property type="entry name" value="LAM_G_DOMAIN"/>
    <property type="match status" value="3"/>
</dbReference>
<dbReference type="InterPro" id="IPR049883">
    <property type="entry name" value="NOTCH1_EGF-like"/>
</dbReference>
<dbReference type="PROSITE" id="PS00022">
    <property type="entry name" value="EGF_1"/>
    <property type="match status" value="14"/>
</dbReference>
<comment type="subcellular location">
    <subcellularLocation>
        <location evidence="1">Apical cell membrane</location>
        <topology evidence="1">Single-pass type I membrane protein</topology>
    </subcellularLocation>
    <subcellularLocation>
        <location evidence="2">Cell projection</location>
    </subcellularLocation>
    <subcellularLocation>
        <location evidence="3">Secreted</location>
        <location evidence="3">Extracellular space</location>
        <location evidence="3">Extracellular matrix</location>
    </subcellularLocation>
</comment>
<dbReference type="FunFam" id="2.60.120.200:FF:000081">
    <property type="entry name" value="Crumbs 1, cell polarity complex component"/>
    <property type="match status" value="1"/>
</dbReference>
<dbReference type="GO" id="GO:0007399">
    <property type="term" value="P:nervous system development"/>
    <property type="evidence" value="ECO:0007669"/>
    <property type="project" value="UniProtKB-ARBA"/>
</dbReference>
<feature type="domain" description="Laminin G" evidence="21">
    <location>
        <begin position="891"/>
        <end position="1065"/>
    </location>
</feature>
<dbReference type="FunFam" id="2.10.25.10:FF:000282">
    <property type="entry name" value="Crumbs cell polarity complex component 2"/>
    <property type="match status" value="1"/>
</dbReference>
<dbReference type="FunFam" id="2.10.25.10:FF:000004">
    <property type="entry name" value="Neurogenic locus notch 1"/>
    <property type="match status" value="1"/>
</dbReference>
<comment type="similarity">
    <text evidence="17">Belongs to the Crumbs protein family.</text>
</comment>
<dbReference type="GO" id="GO:0051240">
    <property type="term" value="P:positive regulation of multicellular organismal process"/>
    <property type="evidence" value="ECO:0007669"/>
    <property type="project" value="UniProtKB-ARBA"/>
</dbReference>
<evidence type="ECO:0000256" key="7">
    <source>
        <dbReference type="ARBA" id="ARBA00022536"/>
    </source>
</evidence>
<dbReference type="CDD" id="cd00054">
    <property type="entry name" value="EGF_CA"/>
    <property type="match status" value="15"/>
</dbReference>
<feature type="domain" description="EGF-like" evidence="22">
    <location>
        <begin position="72"/>
        <end position="110"/>
    </location>
</feature>
<evidence type="ECO:0000259" key="21">
    <source>
        <dbReference type="PROSITE" id="PS50025"/>
    </source>
</evidence>
<feature type="disulfide bond" evidence="18">
    <location>
        <begin position="1495"/>
        <end position="1504"/>
    </location>
</feature>
<evidence type="ECO:0000256" key="1">
    <source>
        <dbReference type="ARBA" id="ARBA00004247"/>
    </source>
</evidence>
<dbReference type="InterPro" id="IPR000742">
    <property type="entry name" value="EGF"/>
</dbReference>
<feature type="disulfide bond" evidence="18">
    <location>
        <begin position="1533"/>
        <end position="1542"/>
    </location>
</feature>
<dbReference type="Pfam" id="PF02210">
    <property type="entry name" value="Laminin_G_2"/>
    <property type="match status" value="3"/>
</dbReference>
<evidence type="ECO:0000256" key="4">
    <source>
        <dbReference type="ARBA" id="ARBA00022475"/>
    </source>
</evidence>
<feature type="domain" description="EGF-like" evidence="22">
    <location>
        <begin position="1067"/>
        <end position="1103"/>
    </location>
</feature>
<dbReference type="PANTHER" id="PTHR12916">
    <property type="entry name" value="CYTOCHROME C OXIDASE POLYPEPTIDE VIC-2"/>
    <property type="match status" value="1"/>
</dbReference>
<feature type="domain" description="EGF-like" evidence="22">
    <location>
        <begin position="149"/>
        <end position="185"/>
    </location>
</feature>
<keyword evidence="14 18" id="KW-1015">Disulfide bond</keyword>
<feature type="domain" description="EGF-like" evidence="22">
    <location>
        <begin position="1306"/>
        <end position="1342"/>
    </location>
</feature>
<feature type="disulfide bond" evidence="18">
    <location>
        <begin position="1093"/>
        <end position="1102"/>
    </location>
</feature>
<dbReference type="FunFam" id="2.10.25.10:FF:000391">
    <property type="entry name" value="Weary, isoform C"/>
    <property type="match status" value="1"/>
</dbReference>
<keyword evidence="12 19" id="KW-1133">Transmembrane helix</keyword>
<dbReference type="GO" id="GO:0016324">
    <property type="term" value="C:apical plasma membrane"/>
    <property type="evidence" value="ECO:0007669"/>
    <property type="project" value="UniProtKB-SubCell"/>
</dbReference>
<dbReference type="SMART" id="SM00181">
    <property type="entry name" value="EGF"/>
    <property type="match status" value="20"/>
</dbReference>
<dbReference type="InterPro" id="IPR013320">
    <property type="entry name" value="ConA-like_dom_sf"/>
</dbReference>
<keyword evidence="16" id="KW-0966">Cell projection</keyword>
<feature type="domain" description="EGF-like" evidence="22">
    <location>
        <begin position="451"/>
        <end position="487"/>
    </location>
</feature>
<dbReference type="FunFam" id="2.60.120.200:FF:000130">
    <property type="entry name" value="Crumbs 2, cell polarity complex component"/>
    <property type="match status" value="1"/>
</dbReference>
<dbReference type="GO" id="GO:0003008">
    <property type="term" value="P:system process"/>
    <property type="evidence" value="ECO:0007669"/>
    <property type="project" value="UniProtKB-ARBA"/>
</dbReference>
<feature type="signal peptide" evidence="20">
    <location>
        <begin position="1"/>
        <end position="29"/>
    </location>
</feature>
<feature type="domain" description="EGF-like" evidence="22">
    <location>
        <begin position="1381"/>
        <end position="1417"/>
    </location>
</feature>
<dbReference type="CDD" id="cd00110">
    <property type="entry name" value="LamG"/>
    <property type="match status" value="3"/>
</dbReference>
<keyword evidence="4" id="KW-1003">Cell membrane</keyword>
<feature type="disulfide bond" evidence="18">
    <location>
        <begin position="1407"/>
        <end position="1416"/>
    </location>
</feature>
<keyword evidence="8 19" id="KW-0812">Transmembrane</keyword>
<dbReference type="FunFam" id="2.10.25.10:FF:000122">
    <property type="entry name" value="Protein crumbs homolog 2"/>
    <property type="match status" value="1"/>
</dbReference>
<reference evidence="23 24" key="1">
    <citation type="journal article" date="2018" name="Proc. R. Soc. B">
        <title>A non-coding region near Follistatin controls head colour polymorphism in the Gouldian finch.</title>
        <authorList>
            <person name="Toomey M.B."/>
            <person name="Marques C.I."/>
            <person name="Andrade P."/>
            <person name="Araujo P.M."/>
            <person name="Sabatino S."/>
            <person name="Gazda M.A."/>
            <person name="Afonso S."/>
            <person name="Lopes R.J."/>
            <person name="Corbo J.C."/>
            <person name="Carneiro M."/>
        </authorList>
    </citation>
    <scope>NUCLEOTIDE SEQUENCE [LARGE SCALE GENOMIC DNA]</scope>
    <source>
        <strain evidence="23">Red01</strain>
        <tissue evidence="23">Muscle</tissue>
    </source>
</reference>
<keyword evidence="24" id="KW-1185">Reference proteome</keyword>
<dbReference type="GO" id="GO:0005509">
    <property type="term" value="F:calcium ion binding"/>
    <property type="evidence" value="ECO:0007669"/>
    <property type="project" value="InterPro"/>
</dbReference>
<dbReference type="InterPro" id="IPR013032">
    <property type="entry name" value="EGF-like_CS"/>
</dbReference>
<feature type="disulfide bond" evidence="18">
    <location>
        <begin position="875"/>
        <end position="884"/>
    </location>
</feature>
<keyword evidence="15" id="KW-0325">Glycoprotein</keyword>
<feature type="domain" description="EGF-like" evidence="22">
    <location>
        <begin position="355"/>
        <end position="391"/>
    </location>
</feature>
<comment type="caution">
    <text evidence="23">The sequence shown here is derived from an EMBL/GenBank/DDBJ whole genome shotgun (WGS) entry which is preliminary data.</text>
</comment>
<evidence type="ECO:0000256" key="8">
    <source>
        <dbReference type="ARBA" id="ARBA00022692"/>
    </source>
</evidence>
<evidence type="ECO:0000256" key="13">
    <source>
        <dbReference type="ARBA" id="ARBA00023136"/>
    </source>
</evidence>
<keyword evidence="7 18" id="KW-0245">EGF-like domain</keyword>
<evidence type="ECO:0000313" key="24">
    <source>
        <dbReference type="Proteomes" id="UP000276834"/>
    </source>
</evidence>
<comment type="caution">
    <text evidence="18">Lacks conserved residue(s) required for the propagation of feature annotation.</text>
</comment>
<dbReference type="SUPFAM" id="SSF57196">
    <property type="entry name" value="EGF/Laminin"/>
    <property type="match status" value="12"/>
</dbReference>
<dbReference type="SUPFAM" id="SSF49899">
    <property type="entry name" value="Concanavalin A-like lectins/glucanases"/>
    <property type="match status" value="3"/>
</dbReference>
<keyword evidence="13 19" id="KW-0472">Membrane</keyword>
<dbReference type="Pfam" id="PF00008">
    <property type="entry name" value="EGF"/>
    <property type="match status" value="13"/>
</dbReference>
<accession>A0A3L8S1N1</accession>
<keyword evidence="10" id="KW-0677">Repeat</keyword>
<evidence type="ECO:0008006" key="25">
    <source>
        <dbReference type="Google" id="ProtNLM"/>
    </source>
</evidence>
<dbReference type="GO" id="GO:0042995">
    <property type="term" value="C:cell projection"/>
    <property type="evidence" value="ECO:0007669"/>
    <property type="project" value="UniProtKB-SubCell"/>
</dbReference>
<dbReference type="OrthoDB" id="283575at2759"/>
<evidence type="ECO:0000256" key="11">
    <source>
        <dbReference type="ARBA" id="ARBA00022837"/>
    </source>
</evidence>
<dbReference type="FunFam" id="2.10.25.10:FF:000039">
    <property type="entry name" value="Crumbs cell polarity complex component 1"/>
    <property type="match status" value="1"/>
</dbReference>
<evidence type="ECO:0000256" key="14">
    <source>
        <dbReference type="ARBA" id="ARBA00023157"/>
    </source>
</evidence>
<sequence length="1620" mass="172544">MELKKTTSRPYSAALLLPLFLLFWGTSHSEHDSGCSSSPCENGGSCKDLEVGYQCSCPVEPVAYMGINCELLYDACIEHGCPAHMTCTRTPGLLDYECACTPGSAGAGCDGVDCKSSPCTDPRLQCVESPAGYSCRCQAGPAGEGCPAESPECSSQPCLNNGTCVAAAGGYRCLCRPGFSGATCGTDIDECASGPCRNGAICRDGAGDYSCFCVPGFQGSRCEIDIDECASRPCRNRGACLNHMDRYECRCAPGYAGVERQGSKSGLRLDTGVNCDTEIDECASDPCQNGALCNDHVGFYTCTCAPGYQGAQCEVDINECESQPCQSNGTCHDLINSYHCDCSDTGFEGTHCELDILECASDPCHNSATCLEGIKGYSCACWPGYTGQECEEDVDECVTEPCHNGGLCLERSNPAHYGTQPRFPSTFSYSQAAGFLCQCQPGFTGDTCFTNIDECESQPCQNGGLCQDLVNGFLCQCPAGFSGTLGKGWLEPQPPGWLMLNCCIAAWLQDSRVLPGSVQQDVCSSGSKLCECGQGKAFPCCTGLAESCPVSVLQFCLVVQCQSRCSEAPALCPGVECAVNINECEEGPCKNGGVCEDGIADYSCHCAPGQDGITWGGKNCSVQLTGCQTHDCQNEALCIPTYRAESHGHLCQCQPGFSDATCSTPTTFSFASRGHLLLELPEDSARGRGAGGASVSLRFRTTLPSAVLFYRGREAEYLFLELLDGILHAELKREDVGYPLLLKGLRVDDGQWHKVEVVVHSTVQLKLWHGSCEAGVCLQSSPVPPGTAVIPQAFLNLYIGGAEDPMANNTRSQQGFVGCLEDLQVDAEAVLPADLPLGEPSPARPGCDRTEWCLSQPCFHGGLCVDLWATFRCDCARPYGGPACSYERPAATFGLENSTSFASFTLSDSLGADFNLSFFLRSRKPDGLLLQVCNGTGPCLTLYLRDGQLSIEMSPTDTVTFPGSVVDGRRHLIALSFQGGSVGALQSDTVLELGQLPAQALGAGSEVFIGGHPNPGTAELWGGYFKGCLQDIQLNSHQVQFFQVENDSLPEELNRTQTGNLVNGCISDDTCKSEPCQNGGRCIVTWNDFHCSCPANFTGKFCEEKVWCESDPCPEATTCTDVVAGYVCLANATFNSSAAIEFTTNTSVTRTLSSFHVDFRTRDEDAVLLQAVEEVDSLQVAIKNSSLLVDIRSGNSIEGVSFLSPQPVTDGAWHSVSVSMEEPAALSSRWLLRLDGSVNVTLQGSAGNLDFLKNNASVVLAENFTGCLGRVQIGGIFLPFPPHGPYPQAEQFQRAGPGSVQLGCSGADVCASGPCLNAGTCEDLFNAFRCGCGAGWAGQRCEADIDDCQPSPCVHGACVDAVADFQCECFRGFIGKRCDINVDDCVRHQCLNGATCVDGVYGYSCKCPPQYSGPRCQMIFLLFLLHAGIDSYLLLALSFLGPGCTVPAVLSLPIFSLARTGLSEWPFPPQQCGKNFTCLNGGRCITESWGANCSCRPGFTGRNCQININECDPNPCQNGGTCQDAENRYECVCSASYTGERCHINKGTPGALFPSPLIEVAVPVACGSVLLLSIGLIFMVLTARKRRQSEGTYSPSQQEVAGARLEMDSVLKVPPEERLI</sequence>
<feature type="disulfide bond" evidence="18">
    <location>
        <begin position="81"/>
        <end position="98"/>
    </location>
</feature>
<dbReference type="PROSITE" id="PS01186">
    <property type="entry name" value="EGF_2"/>
    <property type="match status" value="10"/>
</dbReference>
<dbReference type="FunFam" id="2.10.25.10:FF:000143">
    <property type="entry name" value="Protein crumbs 1"/>
    <property type="match status" value="2"/>
</dbReference>
<dbReference type="InterPro" id="IPR001881">
    <property type="entry name" value="EGF-like_Ca-bd_dom"/>
</dbReference>
<name>A0A3L8S1N1_CHLGU</name>
<dbReference type="EMBL" id="QUSF01000088">
    <property type="protein sequence ID" value="RLV93875.1"/>
    <property type="molecule type" value="Genomic_DNA"/>
</dbReference>
<dbReference type="SMART" id="SM00282">
    <property type="entry name" value="LamG"/>
    <property type="match status" value="3"/>
</dbReference>
<evidence type="ECO:0000256" key="2">
    <source>
        <dbReference type="ARBA" id="ARBA00004316"/>
    </source>
</evidence>
<evidence type="ECO:0000313" key="23">
    <source>
        <dbReference type="EMBL" id="RLV93875.1"/>
    </source>
</evidence>
<evidence type="ECO:0000259" key="22">
    <source>
        <dbReference type="PROSITE" id="PS50026"/>
    </source>
</evidence>
<feature type="transmembrane region" description="Helical" evidence="19">
    <location>
        <begin position="1560"/>
        <end position="1581"/>
    </location>
</feature>
<dbReference type="Gene3D" id="2.60.120.200">
    <property type="match status" value="3"/>
</dbReference>
<keyword evidence="6" id="KW-0272">Extracellular matrix</keyword>
<dbReference type="Pfam" id="PF12661">
    <property type="entry name" value="hEGF"/>
    <property type="match status" value="1"/>
</dbReference>
<feature type="disulfide bond" evidence="18">
    <location>
        <begin position="213"/>
        <end position="222"/>
    </location>
</feature>
<dbReference type="PROSITE" id="PS00010">
    <property type="entry name" value="ASX_HYDROXYL"/>
    <property type="match status" value="12"/>
</dbReference>
<feature type="disulfide bond" evidence="18">
    <location>
        <begin position="381"/>
        <end position="390"/>
    </location>
</feature>
<gene>
    <name evidence="23" type="ORF">DV515_00013313</name>
</gene>
<dbReference type="GO" id="GO:0023052">
    <property type="term" value="P:signaling"/>
    <property type="evidence" value="ECO:0007669"/>
    <property type="project" value="UniProtKB-ARBA"/>
</dbReference>
<dbReference type="FunFam" id="2.10.25.10:FF:000321">
    <property type="entry name" value="Protein delta homolog 1"/>
    <property type="match status" value="1"/>
</dbReference>
<proteinExistence type="inferred from homology"/>
<feature type="chain" id="PRO_5018137457" description="Crumbs cell polarity complex component 2" evidence="20">
    <location>
        <begin position="30"/>
        <end position="1620"/>
    </location>
</feature>
<dbReference type="GO" id="GO:0007154">
    <property type="term" value="P:cell communication"/>
    <property type="evidence" value="ECO:0007669"/>
    <property type="project" value="UniProtKB-ARBA"/>
</dbReference>
<dbReference type="GO" id="GO:0032991">
    <property type="term" value="C:protein-containing complex"/>
    <property type="evidence" value="ECO:0007669"/>
    <property type="project" value="UniProtKB-ARBA"/>
</dbReference>
<feature type="domain" description="Laminin G" evidence="21">
    <location>
        <begin position="1129"/>
        <end position="1304"/>
    </location>
</feature>
<dbReference type="PRINTS" id="PR01983">
    <property type="entry name" value="NOTCH"/>
</dbReference>
<feature type="domain" description="EGF-like" evidence="22">
    <location>
        <begin position="278"/>
        <end position="314"/>
    </location>
</feature>
<feature type="domain" description="EGF-like" evidence="22">
    <location>
        <begin position="849"/>
        <end position="885"/>
    </location>
</feature>
<feature type="domain" description="EGF-like" evidence="22">
    <location>
        <begin position="623"/>
        <end position="663"/>
    </location>
</feature>
<feature type="domain" description="EGF-like" evidence="22">
    <location>
        <begin position="1507"/>
        <end position="1543"/>
    </location>
</feature>
<dbReference type="FunFam" id="2.10.25.10:FF:000123">
    <property type="entry name" value="Crumbs homolog 1 (Drosophila)"/>
    <property type="match status" value="2"/>
</dbReference>
<evidence type="ECO:0000256" key="15">
    <source>
        <dbReference type="ARBA" id="ARBA00023180"/>
    </source>
</evidence>
<dbReference type="PANTHER" id="PTHR12916:SF4">
    <property type="entry name" value="UNINFLATABLE, ISOFORM C"/>
    <property type="match status" value="1"/>
</dbReference>
<feature type="domain" description="EGF-like" evidence="22">
    <location>
        <begin position="393"/>
        <end position="449"/>
    </location>
</feature>
<feature type="disulfide bond" evidence="18">
    <location>
        <begin position="175"/>
        <end position="184"/>
    </location>
</feature>
<dbReference type="STRING" id="44316.ENSEGOP00005015788"/>
<feature type="disulfide bond" evidence="18">
    <location>
        <begin position="439"/>
        <end position="448"/>
    </location>
</feature>
<evidence type="ECO:0000256" key="17">
    <source>
        <dbReference type="ARBA" id="ARBA00060989"/>
    </source>
</evidence>
<feature type="domain" description="EGF-like" evidence="22">
    <location>
        <begin position="187"/>
        <end position="223"/>
    </location>
</feature>
<dbReference type="InterPro" id="IPR018097">
    <property type="entry name" value="EGF_Ca-bd_CS"/>
</dbReference>
<dbReference type="PROSITE" id="PS50026">
    <property type="entry name" value="EGF_3"/>
    <property type="match status" value="19"/>
</dbReference>
<dbReference type="FunFam" id="2.10.25.10:FF:000031">
    <property type="entry name" value="neurogenic locus notch homolog protein 3"/>
    <property type="match status" value="1"/>
</dbReference>
<feature type="disulfide bond" evidence="18">
    <location>
        <begin position="653"/>
        <end position="662"/>
    </location>
</feature>